<proteinExistence type="inferred from homology"/>
<evidence type="ECO:0000256" key="3">
    <source>
        <dbReference type="SAM" id="MobiDB-lite"/>
    </source>
</evidence>
<comment type="similarity">
    <text evidence="1">Belongs to the glycosyl hydrolase 25 family.</text>
</comment>
<dbReference type="EMBL" id="PDLM01000003">
    <property type="protein sequence ID" value="RDW82399.1"/>
    <property type="molecule type" value="Genomic_DNA"/>
</dbReference>
<evidence type="ECO:0000313" key="5">
    <source>
        <dbReference type="EMBL" id="RDW82399.1"/>
    </source>
</evidence>
<feature type="region of interest" description="Disordered" evidence="3">
    <location>
        <begin position="128"/>
        <end position="154"/>
    </location>
</feature>
<dbReference type="InterPro" id="IPR051595">
    <property type="entry name" value="GH25_Enzymes"/>
</dbReference>
<dbReference type="PROSITE" id="PS51904">
    <property type="entry name" value="GLYCOSYL_HYDROL_F25_2"/>
    <property type="match status" value="1"/>
</dbReference>
<accession>A0A3D8S7W0</accession>
<dbReference type="AlphaFoldDB" id="A0A3D8S7W0"/>
<dbReference type="GO" id="GO:0007165">
    <property type="term" value="P:signal transduction"/>
    <property type="evidence" value="ECO:0007669"/>
    <property type="project" value="TreeGrafter"/>
</dbReference>
<dbReference type="STRING" id="1849047.A0A3D8S7W0"/>
<dbReference type="Gene3D" id="3.20.20.80">
    <property type="entry name" value="Glycosidases"/>
    <property type="match status" value="1"/>
</dbReference>
<dbReference type="InterPro" id="IPR017853">
    <property type="entry name" value="GH"/>
</dbReference>
<dbReference type="InterPro" id="IPR002053">
    <property type="entry name" value="Glyco_hydro_25"/>
</dbReference>
<evidence type="ECO:0000256" key="1">
    <source>
        <dbReference type="ARBA" id="ARBA00010646"/>
    </source>
</evidence>
<dbReference type="PANTHER" id="PTHR23208">
    <property type="entry name" value="LYSOZYME PROTEIN"/>
    <property type="match status" value="1"/>
</dbReference>
<feature type="chain" id="PRO_5017809244" description="Glycoside hydrolase family 25 protein" evidence="4">
    <location>
        <begin position="21"/>
        <end position="371"/>
    </location>
</feature>
<reference evidence="5 6" key="1">
    <citation type="journal article" date="2018" name="IMA Fungus">
        <title>IMA Genome-F 9: Draft genome sequence of Annulohypoxylon stygium, Aspergillus mulundensis, Berkeleyomyces basicola (syn. Thielaviopsis basicola), Ceratocystis smalleyi, two Cercospora beticola strains, Coleophoma cylindrospora, Fusarium fracticaudum, Phialophora cf. hyalina, and Morchella septimelata.</title>
        <authorList>
            <person name="Wingfield B.D."/>
            <person name="Bills G.F."/>
            <person name="Dong Y."/>
            <person name="Huang W."/>
            <person name="Nel W.J."/>
            <person name="Swalarsk-Parry B.S."/>
            <person name="Vaghefi N."/>
            <person name="Wilken P.M."/>
            <person name="An Z."/>
            <person name="de Beer Z.W."/>
            <person name="De Vos L."/>
            <person name="Chen L."/>
            <person name="Duong T.A."/>
            <person name="Gao Y."/>
            <person name="Hammerbacher A."/>
            <person name="Kikkert J.R."/>
            <person name="Li Y."/>
            <person name="Li H."/>
            <person name="Li K."/>
            <person name="Li Q."/>
            <person name="Liu X."/>
            <person name="Ma X."/>
            <person name="Naidoo K."/>
            <person name="Pethybridge S.J."/>
            <person name="Sun J."/>
            <person name="Steenkamp E.T."/>
            <person name="van der Nest M.A."/>
            <person name="van Wyk S."/>
            <person name="Wingfield M.J."/>
            <person name="Xiong C."/>
            <person name="Yue Q."/>
            <person name="Zhang X."/>
        </authorList>
    </citation>
    <scope>NUCLEOTIDE SEQUENCE [LARGE SCALE GENOMIC DNA]</scope>
    <source>
        <strain evidence="5 6">BP6252</strain>
    </source>
</reference>
<comment type="caution">
    <text evidence="5">The sequence shown here is derived from an EMBL/GenBank/DDBJ whole genome shotgun (WGS) entry which is preliminary data.</text>
</comment>
<name>A0A3D8S7W0_9HELO</name>
<organism evidence="5 6">
    <name type="scientific">Coleophoma cylindrospora</name>
    <dbReference type="NCBI Taxonomy" id="1849047"/>
    <lineage>
        <taxon>Eukaryota</taxon>
        <taxon>Fungi</taxon>
        <taxon>Dikarya</taxon>
        <taxon>Ascomycota</taxon>
        <taxon>Pezizomycotina</taxon>
        <taxon>Leotiomycetes</taxon>
        <taxon>Helotiales</taxon>
        <taxon>Dermateaceae</taxon>
        <taxon>Coleophoma</taxon>
    </lineage>
</organism>
<dbReference type="SUPFAM" id="SSF51445">
    <property type="entry name" value="(Trans)glycosidases"/>
    <property type="match status" value="1"/>
</dbReference>
<sequence>MHSSNIKYILLVILVVKVLASNALIPTSSTLPISSTLTSSSSILVQPTGCSTPNGPGTCLSTSSCSGISVPGYCPGPADIQCCIITCSTPYGTGYCEYTNNLCKGSYISGYCSGPSNFQCCVAGGSSTGTSTSSTISSTTSSSTSTSTSTQPTSGVSAIDISVAQSQSFWTCAAKTYKVVVIRGYQQACGSGGKVDVNFLPSYQAAKAAGVPRIDAYLFPCTGTQPGGVACKAPQTQLNEFLAVIKNNKMAISHLWFDIEPTSTASGGPCNAWQLSAAANVALAKQWVALLQQSGYSWGIYANGNQWAGMFGARSTNVASQLPLWAVQADGKPGVDTVTTFMGGWTSAVAKQYKLDTTGCGGSVDLDSFDD</sequence>
<protein>
    <recommendedName>
        <fullName evidence="7">Glycoside hydrolase family 25 protein</fullName>
    </recommendedName>
</protein>
<evidence type="ECO:0000313" key="6">
    <source>
        <dbReference type="Proteomes" id="UP000256645"/>
    </source>
</evidence>
<dbReference type="GO" id="GO:0009253">
    <property type="term" value="P:peptidoglycan catabolic process"/>
    <property type="evidence" value="ECO:0007669"/>
    <property type="project" value="InterPro"/>
</dbReference>
<keyword evidence="6" id="KW-1185">Reference proteome</keyword>
<evidence type="ECO:0000256" key="4">
    <source>
        <dbReference type="SAM" id="SignalP"/>
    </source>
</evidence>
<dbReference type="GO" id="GO:0016998">
    <property type="term" value="P:cell wall macromolecule catabolic process"/>
    <property type="evidence" value="ECO:0007669"/>
    <property type="project" value="InterPro"/>
</dbReference>
<evidence type="ECO:0008006" key="7">
    <source>
        <dbReference type="Google" id="ProtNLM"/>
    </source>
</evidence>
<dbReference type="PANTHER" id="PTHR23208:SF36">
    <property type="entry name" value="LYSOZYME-RELATED"/>
    <property type="match status" value="1"/>
</dbReference>
<evidence type="ECO:0000256" key="2">
    <source>
        <dbReference type="ARBA" id="ARBA00022729"/>
    </source>
</evidence>
<feature type="signal peptide" evidence="4">
    <location>
        <begin position="1"/>
        <end position="20"/>
    </location>
</feature>
<dbReference type="GO" id="GO:0003796">
    <property type="term" value="F:lysozyme activity"/>
    <property type="evidence" value="ECO:0007669"/>
    <property type="project" value="InterPro"/>
</dbReference>
<dbReference type="OrthoDB" id="2251794at2759"/>
<gene>
    <name evidence="5" type="ORF">BP6252_03511</name>
</gene>
<dbReference type="Proteomes" id="UP000256645">
    <property type="component" value="Unassembled WGS sequence"/>
</dbReference>
<keyword evidence="2 4" id="KW-0732">Signal</keyword>